<dbReference type="AlphaFoldDB" id="A0A0E9U0D4"/>
<reference evidence="1" key="2">
    <citation type="journal article" date="2015" name="Fish Shellfish Immunol.">
        <title>Early steps in the European eel (Anguilla anguilla)-Vibrio vulnificus interaction in the gills: Role of the RtxA13 toxin.</title>
        <authorList>
            <person name="Callol A."/>
            <person name="Pajuelo D."/>
            <person name="Ebbesson L."/>
            <person name="Teles M."/>
            <person name="MacKenzie S."/>
            <person name="Amaro C."/>
        </authorList>
    </citation>
    <scope>NUCLEOTIDE SEQUENCE</scope>
</reference>
<protein>
    <submittedName>
        <fullName evidence="1">Uncharacterized protein</fullName>
    </submittedName>
</protein>
<proteinExistence type="predicted"/>
<organism evidence="1">
    <name type="scientific">Anguilla anguilla</name>
    <name type="common">European freshwater eel</name>
    <name type="synonym">Muraena anguilla</name>
    <dbReference type="NCBI Taxonomy" id="7936"/>
    <lineage>
        <taxon>Eukaryota</taxon>
        <taxon>Metazoa</taxon>
        <taxon>Chordata</taxon>
        <taxon>Craniata</taxon>
        <taxon>Vertebrata</taxon>
        <taxon>Euteleostomi</taxon>
        <taxon>Actinopterygii</taxon>
        <taxon>Neopterygii</taxon>
        <taxon>Teleostei</taxon>
        <taxon>Anguilliformes</taxon>
        <taxon>Anguillidae</taxon>
        <taxon>Anguilla</taxon>
    </lineage>
</organism>
<dbReference type="EMBL" id="GBXM01049228">
    <property type="protein sequence ID" value="JAH59349.1"/>
    <property type="molecule type" value="Transcribed_RNA"/>
</dbReference>
<name>A0A0E9U0D4_ANGAN</name>
<reference evidence="1" key="1">
    <citation type="submission" date="2014-11" db="EMBL/GenBank/DDBJ databases">
        <authorList>
            <person name="Amaro Gonzalez C."/>
        </authorList>
    </citation>
    <scope>NUCLEOTIDE SEQUENCE</scope>
</reference>
<accession>A0A0E9U0D4</accession>
<sequence>MCRFHINARHPEIKNF</sequence>
<evidence type="ECO:0000313" key="1">
    <source>
        <dbReference type="EMBL" id="JAH59349.1"/>
    </source>
</evidence>